<gene>
    <name evidence="1" type="ORF">MCHLO_03821</name>
</gene>
<protein>
    <recommendedName>
        <fullName evidence="3">F-box domain-containing protein</fullName>
    </recommendedName>
</protein>
<name>A0ABQ0L579_MYCCL</name>
<organism evidence="1 2">
    <name type="scientific">Mycena chlorophos</name>
    <name type="common">Agaric fungus</name>
    <name type="synonym">Agaricus chlorophos</name>
    <dbReference type="NCBI Taxonomy" id="658473"/>
    <lineage>
        <taxon>Eukaryota</taxon>
        <taxon>Fungi</taxon>
        <taxon>Dikarya</taxon>
        <taxon>Basidiomycota</taxon>
        <taxon>Agaricomycotina</taxon>
        <taxon>Agaricomycetes</taxon>
        <taxon>Agaricomycetidae</taxon>
        <taxon>Agaricales</taxon>
        <taxon>Marasmiineae</taxon>
        <taxon>Mycenaceae</taxon>
        <taxon>Mycena</taxon>
    </lineage>
</organism>
<sequence length="309" mass="34592">MSIPPAAGLPNETWSEILECLYGEYLDGDLKSVAAASKRFLALSRPFLFQNITLKLCYTAALVKDLEPGVLEEKLRFFTSLEMARHVQSLTVACACRRYGRLALASDTEPSCNALGALLFQTLSRFKSLRNLSLVHLVLEADHLEKLQSLPSLRHLFAASRDWELKPLQGVVPRVPVISAELDIVVPSTKADNTDILRHWLDILDPRTLRELELSCNTQQKDVALLTRFSNIEVLTLRTDEGGFRGLLYPFALSLPTLSRSCKSCESSEATSLTTCYLIALCAHWMSYLGNWATICLTGTKRDVRRSWT</sequence>
<keyword evidence="2" id="KW-1185">Reference proteome</keyword>
<proteinExistence type="predicted"/>
<evidence type="ECO:0008006" key="3">
    <source>
        <dbReference type="Google" id="ProtNLM"/>
    </source>
</evidence>
<dbReference type="EMBL" id="DF842209">
    <property type="protein sequence ID" value="GAT46285.1"/>
    <property type="molecule type" value="Genomic_DNA"/>
</dbReference>
<evidence type="ECO:0000313" key="1">
    <source>
        <dbReference type="EMBL" id="GAT46285.1"/>
    </source>
</evidence>
<dbReference type="Proteomes" id="UP000815677">
    <property type="component" value="Unassembled WGS sequence"/>
</dbReference>
<accession>A0ABQ0L579</accession>
<evidence type="ECO:0000313" key="2">
    <source>
        <dbReference type="Proteomes" id="UP000815677"/>
    </source>
</evidence>
<reference evidence="1" key="1">
    <citation type="submission" date="2014-09" db="EMBL/GenBank/DDBJ databases">
        <title>Genome sequence of the luminous mushroom Mycena chlorophos for searching fungal bioluminescence genes.</title>
        <authorList>
            <person name="Tanaka Y."/>
            <person name="Kasuga D."/>
            <person name="Oba Y."/>
            <person name="Hase S."/>
            <person name="Sato K."/>
            <person name="Oba Y."/>
            <person name="Sakakibara Y."/>
        </authorList>
    </citation>
    <scope>NUCLEOTIDE SEQUENCE</scope>
</reference>